<evidence type="ECO:0000313" key="2">
    <source>
        <dbReference type="EMBL" id="QIG62114.1"/>
    </source>
</evidence>
<dbReference type="Proteomes" id="UP000503550">
    <property type="component" value="Segment"/>
</dbReference>
<protein>
    <submittedName>
        <fullName evidence="2">Uncharacterized protein</fullName>
    </submittedName>
</protein>
<proteinExistence type="predicted"/>
<sequence>MFPVIGCIQQLLYGTCRYRTSQYDTHASLSPAYAPANCKRRFCSSLRFSTMGQTIYGLFASRHGERHSPSFPEVVCRRHGHGNRHEHHMECIPRTSDCGGQGDEGGGRHHRRIRLGGRSNHR</sequence>
<organism evidence="2 3">
    <name type="scientific">Salmonella phage P46FS4</name>
    <dbReference type="NCBI Taxonomy" id="2712940"/>
    <lineage>
        <taxon>Viruses</taxon>
        <taxon>Duplodnaviria</taxon>
        <taxon>Heunggongvirae</taxon>
        <taxon>Uroviricota</taxon>
        <taxon>Caudoviricetes</taxon>
        <taxon>Pantevenvirales</taxon>
        <taxon>Ackermannviridae</taxon>
        <taxon>Aglimvirinae</taxon>
        <taxon>Agtrevirus</taxon>
        <taxon>Agtrevirus P46FS4</taxon>
    </lineage>
</organism>
<evidence type="ECO:0000313" key="3">
    <source>
        <dbReference type="Proteomes" id="UP000503550"/>
    </source>
</evidence>
<accession>A0A6G6XTF1</accession>
<keyword evidence="3" id="KW-1185">Reference proteome</keyword>
<name>A0A6G6XTF1_9CAUD</name>
<feature type="compositionally biased region" description="Basic residues" evidence="1">
    <location>
        <begin position="108"/>
        <end position="122"/>
    </location>
</feature>
<evidence type="ECO:0000256" key="1">
    <source>
        <dbReference type="SAM" id="MobiDB-lite"/>
    </source>
</evidence>
<dbReference type="EMBL" id="MT078988">
    <property type="protein sequence ID" value="QIG62114.1"/>
    <property type="molecule type" value="Genomic_DNA"/>
</dbReference>
<gene>
    <name evidence="2" type="ORF">P46FS4_48</name>
</gene>
<reference evidence="2 3" key="1">
    <citation type="submission" date="2020-02" db="EMBL/GenBank/DDBJ databases">
        <authorList>
            <person name="Tan Y."/>
            <person name="Ma J."/>
            <person name="Li D."/>
            <person name="Gao L."/>
        </authorList>
    </citation>
    <scope>NUCLEOTIDE SEQUENCE [LARGE SCALE GENOMIC DNA]</scope>
    <source>
        <strain evidence="2 3">Salmonella sp.</strain>
    </source>
</reference>
<feature type="region of interest" description="Disordered" evidence="1">
    <location>
        <begin position="94"/>
        <end position="122"/>
    </location>
</feature>